<dbReference type="PRINTS" id="PR01036">
    <property type="entry name" value="TCRTETB"/>
</dbReference>
<feature type="compositionally biased region" description="Basic and acidic residues" evidence="7">
    <location>
        <begin position="546"/>
        <end position="560"/>
    </location>
</feature>
<evidence type="ECO:0000256" key="8">
    <source>
        <dbReference type="SAM" id="Phobius"/>
    </source>
</evidence>
<feature type="transmembrane region" description="Helical" evidence="8">
    <location>
        <begin position="73"/>
        <end position="91"/>
    </location>
</feature>
<protein>
    <submittedName>
        <fullName evidence="10">MFS general substrate transporter</fullName>
    </submittedName>
</protein>
<organism evidence="10 11">
    <name type="scientific">Neolentinus lepideus HHB14362 ss-1</name>
    <dbReference type="NCBI Taxonomy" id="1314782"/>
    <lineage>
        <taxon>Eukaryota</taxon>
        <taxon>Fungi</taxon>
        <taxon>Dikarya</taxon>
        <taxon>Basidiomycota</taxon>
        <taxon>Agaricomycotina</taxon>
        <taxon>Agaricomycetes</taxon>
        <taxon>Gloeophyllales</taxon>
        <taxon>Gloeophyllaceae</taxon>
        <taxon>Neolentinus</taxon>
    </lineage>
</organism>
<feature type="domain" description="Major facilitator superfamily (MFS) profile" evidence="9">
    <location>
        <begin position="39"/>
        <end position="533"/>
    </location>
</feature>
<evidence type="ECO:0000256" key="5">
    <source>
        <dbReference type="ARBA" id="ARBA00022989"/>
    </source>
</evidence>
<feature type="transmembrane region" description="Helical" evidence="8">
    <location>
        <begin position="192"/>
        <end position="214"/>
    </location>
</feature>
<gene>
    <name evidence="10" type="ORF">NEOLEDRAFT_1061158</name>
</gene>
<dbReference type="EMBL" id="KV425563">
    <property type="protein sequence ID" value="KZT27151.1"/>
    <property type="molecule type" value="Genomic_DNA"/>
</dbReference>
<evidence type="ECO:0000313" key="10">
    <source>
        <dbReference type="EMBL" id="KZT27151.1"/>
    </source>
</evidence>
<evidence type="ECO:0000256" key="7">
    <source>
        <dbReference type="SAM" id="MobiDB-lite"/>
    </source>
</evidence>
<keyword evidence="6 8" id="KW-0472">Membrane</keyword>
<evidence type="ECO:0000256" key="4">
    <source>
        <dbReference type="ARBA" id="ARBA00022692"/>
    </source>
</evidence>
<dbReference type="OrthoDB" id="10021397at2759"/>
<dbReference type="InParanoid" id="A0A165TTG3"/>
<dbReference type="GO" id="GO:0012505">
    <property type="term" value="C:endomembrane system"/>
    <property type="evidence" value="ECO:0007669"/>
    <property type="project" value="UniProtKB-SubCell"/>
</dbReference>
<proteinExistence type="inferred from homology"/>
<feature type="transmembrane region" description="Helical" evidence="8">
    <location>
        <begin position="299"/>
        <end position="323"/>
    </location>
</feature>
<dbReference type="InterPro" id="IPR036259">
    <property type="entry name" value="MFS_trans_sf"/>
</dbReference>
<dbReference type="PANTHER" id="PTHR23501">
    <property type="entry name" value="MAJOR FACILITATOR SUPERFAMILY"/>
    <property type="match status" value="1"/>
</dbReference>
<keyword evidence="3" id="KW-0813">Transport</keyword>
<dbReference type="PANTHER" id="PTHR23501:SF189">
    <property type="entry name" value="DRUG TRANSPORTER, PUTATIVE (AFU_ORTHOLOGUE AFUA_4G03920)-RELATED"/>
    <property type="match status" value="1"/>
</dbReference>
<feature type="transmembrane region" description="Helical" evidence="8">
    <location>
        <begin position="435"/>
        <end position="453"/>
    </location>
</feature>
<dbReference type="AlphaFoldDB" id="A0A165TTG3"/>
<sequence length="603" mass="64093">MATATSSVTALDDGPQSSRPAIHLTDQTNLLPFRKVIAVFSGLALCILVSVLDSVTVATALPTLSSAFHAGSVVSWVPSAYLLTSTGFQPLYGRFSDIFGRKVALCLAMSIFIVGSLAAGFSRSIIQLIVFRGIAGAGGGGIVSIAQIVISDVVSLRERGKYQGIIGGVNALGYAIGPLIGGALAEKVSWRWCFWITPPISVFAMCVVVFVLPLKRVEGDMRRKLFAVDYIGAALTLIGCALVLLPVIWGGITFPWTSAVVLAPLLSGVLVVSIFCFWEWKGARLPIVPMYIFKHSTVIGVYITMFVNGFIFFSSLFYLPQFFQVGLGYSPMRSGIFLLPVLVTQTLASFAAGMIVSKTGRYRNIIHSGFAVWAIGCGCISTIRTTSPKAVIVIFMLLAGTGAGQTLQTTTIAVQASVSRRDMSVVTAVRNFIRLLGGTLSLAVGASITNNSMRRVMTSLSLPTSSIDAVIDNPVLLGSSYSTSSLSSLGITKAAATRILSGYTNGFRVVFILNASLSVCATLASVCLIKHKELTRGDEEDLKARARAREEGSKTPDRKIPVTRGDLEMMTLASGDADKQDVADVPLVPEPESPFGPCRPGES</sequence>
<feature type="transmembrane region" description="Helical" evidence="8">
    <location>
        <begin position="255"/>
        <end position="278"/>
    </location>
</feature>
<dbReference type="GO" id="GO:0022857">
    <property type="term" value="F:transmembrane transporter activity"/>
    <property type="evidence" value="ECO:0007669"/>
    <property type="project" value="InterPro"/>
</dbReference>
<dbReference type="FunFam" id="1.20.1720.10:FF:000013">
    <property type="entry name" value="Related to multidrug resistance proteins"/>
    <property type="match status" value="1"/>
</dbReference>
<dbReference type="Gene3D" id="1.20.1250.20">
    <property type="entry name" value="MFS general substrate transporter like domains"/>
    <property type="match status" value="1"/>
</dbReference>
<dbReference type="InterPro" id="IPR020846">
    <property type="entry name" value="MFS_dom"/>
</dbReference>
<feature type="transmembrane region" description="Helical" evidence="8">
    <location>
        <begin position="162"/>
        <end position="180"/>
    </location>
</feature>
<dbReference type="CDD" id="cd17502">
    <property type="entry name" value="MFS_Azr1_MDR_like"/>
    <property type="match status" value="1"/>
</dbReference>
<feature type="transmembrane region" description="Helical" evidence="8">
    <location>
        <begin position="509"/>
        <end position="529"/>
    </location>
</feature>
<keyword evidence="5 8" id="KW-1133">Transmembrane helix</keyword>
<evidence type="ECO:0000259" key="9">
    <source>
        <dbReference type="PROSITE" id="PS50850"/>
    </source>
</evidence>
<comment type="subcellular location">
    <subcellularLocation>
        <location evidence="1">Endomembrane system</location>
        <topology evidence="1">Multi-pass membrane protein</topology>
    </subcellularLocation>
</comment>
<feature type="transmembrane region" description="Helical" evidence="8">
    <location>
        <begin position="390"/>
        <end position="414"/>
    </location>
</feature>
<evidence type="ECO:0000256" key="6">
    <source>
        <dbReference type="ARBA" id="ARBA00023136"/>
    </source>
</evidence>
<evidence type="ECO:0000256" key="1">
    <source>
        <dbReference type="ARBA" id="ARBA00004127"/>
    </source>
</evidence>
<feature type="transmembrane region" description="Helical" evidence="8">
    <location>
        <begin position="103"/>
        <end position="122"/>
    </location>
</feature>
<evidence type="ECO:0000256" key="2">
    <source>
        <dbReference type="ARBA" id="ARBA00008335"/>
    </source>
</evidence>
<keyword evidence="11" id="KW-1185">Reference proteome</keyword>
<dbReference type="GO" id="GO:0005886">
    <property type="term" value="C:plasma membrane"/>
    <property type="evidence" value="ECO:0007669"/>
    <property type="project" value="TreeGrafter"/>
</dbReference>
<keyword evidence="4 8" id="KW-0812">Transmembrane</keyword>
<dbReference type="Proteomes" id="UP000076761">
    <property type="component" value="Unassembled WGS sequence"/>
</dbReference>
<dbReference type="SUPFAM" id="SSF103473">
    <property type="entry name" value="MFS general substrate transporter"/>
    <property type="match status" value="1"/>
</dbReference>
<reference evidence="10 11" key="1">
    <citation type="journal article" date="2016" name="Mol. Biol. Evol.">
        <title>Comparative Genomics of Early-Diverging Mushroom-Forming Fungi Provides Insights into the Origins of Lignocellulose Decay Capabilities.</title>
        <authorList>
            <person name="Nagy L.G."/>
            <person name="Riley R."/>
            <person name="Tritt A."/>
            <person name="Adam C."/>
            <person name="Daum C."/>
            <person name="Floudas D."/>
            <person name="Sun H."/>
            <person name="Yadav J.S."/>
            <person name="Pangilinan J."/>
            <person name="Larsson K.H."/>
            <person name="Matsuura K."/>
            <person name="Barry K."/>
            <person name="Labutti K."/>
            <person name="Kuo R."/>
            <person name="Ohm R.A."/>
            <person name="Bhattacharya S.S."/>
            <person name="Shirouzu T."/>
            <person name="Yoshinaga Y."/>
            <person name="Martin F.M."/>
            <person name="Grigoriev I.V."/>
            <person name="Hibbett D.S."/>
        </authorList>
    </citation>
    <scope>NUCLEOTIDE SEQUENCE [LARGE SCALE GENOMIC DNA]</scope>
    <source>
        <strain evidence="10 11">HHB14362 ss-1</strain>
    </source>
</reference>
<evidence type="ECO:0000313" key="11">
    <source>
        <dbReference type="Proteomes" id="UP000076761"/>
    </source>
</evidence>
<dbReference type="PROSITE" id="PS50850">
    <property type="entry name" value="MFS"/>
    <property type="match status" value="1"/>
</dbReference>
<feature type="region of interest" description="Disordered" evidence="7">
    <location>
        <begin position="546"/>
        <end position="603"/>
    </location>
</feature>
<feature type="transmembrane region" description="Helical" evidence="8">
    <location>
        <begin position="335"/>
        <end position="356"/>
    </location>
</feature>
<feature type="transmembrane region" description="Helical" evidence="8">
    <location>
        <begin position="36"/>
        <end position="61"/>
    </location>
</feature>
<comment type="similarity">
    <text evidence="2">Belongs to the major facilitator superfamily.</text>
</comment>
<accession>A0A165TTG3</accession>
<feature type="transmembrane region" description="Helical" evidence="8">
    <location>
        <begin position="226"/>
        <end position="249"/>
    </location>
</feature>
<name>A0A165TTG3_9AGAM</name>
<feature type="transmembrane region" description="Helical" evidence="8">
    <location>
        <begin position="365"/>
        <end position="384"/>
    </location>
</feature>
<evidence type="ECO:0000256" key="3">
    <source>
        <dbReference type="ARBA" id="ARBA00022448"/>
    </source>
</evidence>
<dbReference type="Pfam" id="PF07690">
    <property type="entry name" value="MFS_1"/>
    <property type="match status" value="1"/>
</dbReference>
<dbReference type="InterPro" id="IPR011701">
    <property type="entry name" value="MFS"/>
</dbReference>
<feature type="transmembrane region" description="Helical" evidence="8">
    <location>
        <begin position="128"/>
        <end position="150"/>
    </location>
</feature>
<dbReference type="Gene3D" id="1.20.1720.10">
    <property type="entry name" value="Multidrug resistance protein D"/>
    <property type="match status" value="1"/>
</dbReference>